<dbReference type="EMBL" id="JAGSXH010000010">
    <property type="protein sequence ID" value="MBS2962381.1"/>
    <property type="molecule type" value="Genomic_DNA"/>
</dbReference>
<evidence type="ECO:0000313" key="9">
    <source>
        <dbReference type="EMBL" id="MBS2962381.1"/>
    </source>
</evidence>
<feature type="transmembrane region" description="Helical" evidence="7">
    <location>
        <begin position="237"/>
        <end position="265"/>
    </location>
</feature>
<keyword evidence="3 7" id="KW-0812">Transmembrane</keyword>
<dbReference type="RefSeq" id="WP_211464973.1">
    <property type="nucleotide sequence ID" value="NZ_JAGSXH010000010.1"/>
</dbReference>
<feature type="transmembrane region" description="Helical" evidence="7">
    <location>
        <begin position="65"/>
        <end position="85"/>
    </location>
</feature>
<dbReference type="PANTHER" id="PTHR32468">
    <property type="entry name" value="CATION/H + ANTIPORTER"/>
    <property type="match status" value="1"/>
</dbReference>
<feature type="transmembrane region" description="Helical" evidence="7">
    <location>
        <begin position="6"/>
        <end position="28"/>
    </location>
</feature>
<dbReference type="GO" id="GO:0015297">
    <property type="term" value="F:antiporter activity"/>
    <property type="evidence" value="ECO:0007669"/>
    <property type="project" value="InterPro"/>
</dbReference>
<evidence type="ECO:0000256" key="1">
    <source>
        <dbReference type="ARBA" id="ARBA00004141"/>
    </source>
</evidence>
<dbReference type="InterPro" id="IPR038770">
    <property type="entry name" value="Na+/solute_symporter_sf"/>
</dbReference>
<proteinExistence type="predicted"/>
<comment type="caution">
    <text evidence="9">The sequence shown here is derived from an EMBL/GenBank/DDBJ whole genome shotgun (WGS) entry which is preliminary data.</text>
</comment>
<evidence type="ECO:0000256" key="5">
    <source>
        <dbReference type="ARBA" id="ARBA00023065"/>
    </source>
</evidence>
<dbReference type="GO" id="GO:0016020">
    <property type="term" value="C:membrane"/>
    <property type="evidence" value="ECO:0007669"/>
    <property type="project" value="UniProtKB-SubCell"/>
</dbReference>
<protein>
    <submittedName>
        <fullName evidence="9">Cation:proton antiporter</fullName>
    </submittedName>
</protein>
<keyword evidence="2" id="KW-0813">Transport</keyword>
<evidence type="ECO:0000256" key="6">
    <source>
        <dbReference type="ARBA" id="ARBA00023136"/>
    </source>
</evidence>
<dbReference type="Proteomes" id="UP000677913">
    <property type="component" value="Unassembled WGS sequence"/>
</dbReference>
<accession>A0A8J7WHS0</accession>
<evidence type="ECO:0000256" key="2">
    <source>
        <dbReference type="ARBA" id="ARBA00022448"/>
    </source>
</evidence>
<keyword evidence="4 7" id="KW-1133">Transmembrane helix</keyword>
<feature type="transmembrane region" description="Helical" evidence="7">
    <location>
        <begin position="133"/>
        <end position="155"/>
    </location>
</feature>
<dbReference type="AlphaFoldDB" id="A0A8J7WHS0"/>
<feature type="transmembrane region" description="Helical" evidence="7">
    <location>
        <begin position="198"/>
        <end position="216"/>
    </location>
</feature>
<dbReference type="GO" id="GO:1902600">
    <property type="term" value="P:proton transmembrane transport"/>
    <property type="evidence" value="ECO:0007669"/>
    <property type="project" value="InterPro"/>
</dbReference>
<evidence type="ECO:0000256" key="3">
    <source>
        <dbReference type="ARBA" id="ARBA00022692"/>
    </source>
</evidence>
<dbReference type="Gene3D" id="1.20.1530.20">
    <property type="match status" value="1"/>
</dbReference>
<keyword evidence="6 7" id="KW-0472">Membrane</keyword>
<feature type="transmembrane region" description="Helical" evidence="7">
    <location>
        <begin position="167"/>
        <end position="192"/>
    </location>
</feature>
<sequence>MDLERILLEVLLDISLVILAASAISPLCSRVRQPAVVGLLLLGLLVGLLPHGVSTALFPTDARPFLDVVAQIALVLFLFTMGYELDLRAVRRNARNVVAVAFGATVVPLALGAVFGLSLLGSGLSARTRGGPGSFVLFMAISLSITALPVLSWILMDRRIVATRPGVVALAASGLMDMVMWPLLIMVIALSTADNGKLITALLFLPVYAVVMIFVVRPLLRRMMRGRYRLQSVSPVIIALLMASAWATGRLGLHVFLGALLMGAITPRGEDGAVDAELLNAVDRAGTALLPVFFVVTGLTVQLNGLHAADWPVALAACALATLGKFGGGSVAGRLGGLDARTSLITGVLVNTRGLTELIALSAAWQAGMLGSRLYTVLVVMALVTTAMTGPLLSLLKMDGPSPDAARRGLVTSGSVR</sequence>
<evidence type="ECO:0000256" key="4">
    <source>
        <dbReference type="ARBA" id="ARBA00022989"/>
    </source>
</evidence>
<feature type="transmembrane region" description="Helical" evidence="7">
    <location>
        <begin position="377"/>
        <end position="396"/>
    </location>
</feature>
<feature type="transmembrane region" description="Helical" evidence="7">
    <location>
        <begin position="97"/>
        <end position="121"/>
    </location>
</feature>
<evidence type="ECO:0000256" key="7">
    <source>
        <dbReference type="SAM" id="Phobius"/>
    </source>
</evidence>
<reference evidence="9" key="1">
    <citation type="submission" date="2021-04" db="EMBL/GenBank/DDBJ databases">
        <title>Genome based classification of Actinospica acidithermotolerans sp. nov., an actinobacterium isolated from an Indonesian hot spring.</title>
        <authorList>
            <person name="Kusuma A.B."/>
            <person name="Putra K.E."/>
            <person name="Nafisah S."/>
            <person name="Loh J."/>
            <person name="Nouioui I."/>
            <person name="Goodfellow M."/>
        </authorList>
    </citation>
    <scope>NUCLEOTIDE SEQUENCE</scope>
    <source>
        <strain evidence="9">DSM 45618</strain>
    </source>
</reference>
<feature type="domain" description="Cation/H+ exchanger transmembrane" evidence="8">
    <location>
        <begin position="22"/>
        <end position="394"/>
    </location>
</feature>
<dbReference type="Pfam" id="PF00999">
    <property type="entry name" value="Na_H_Exchanger"/>
    <property type="match status" value="1"/>
</dbReference>
<feature type="transmembrane region" description="Helical" evidence="7">
    <location>
        <begin position="35"/>
        <end position="53"/>
    </location>
</feature>
<dbReference type="InterPro" id="IPR006153">
    <property type="entry name" value="Cation/H_exchanger_TM"/>
</dbReference>
<gene>
    <name evidence="9" type="ORF">KGA66_04935</name>
</gene>
<evidence type="ECO:0000259" key="8">
    <source>
        <dbReference type="Pfam" id="PF00999"/>
    </source>
</evidence>
<organism evidence="9 10">
    <name type="scientific">Actinocrinis puniceicyclus</name>
    <dbReference type="NCBI Taxonomy" id="977794"/>
    <lineage>
        <taxon>Bacteria</taxon>
        <taxon>Bacillati</taxon>
        <taxon>Actinomycetota</taxon>
        <taxon>Actinomycetes</taxon>
        <taxon>Catenulisporales</taxon>
        <taxon>Actinospicaceae</taxon>
        <taxon>Actinocrinis</taxon>
    </lineage>
</organism>
<dbReference type="InterPro" id="IPR050794">
    <property type="entry name" value="CPA2_transporter"/>
</dbReference>
<feature type="transmembrane region" description="Helical" evidence="7">
    <location>
        <begin position="285"/>
        <end position="306"/>
    </location>
</feature>
<name>A0A8J7WHS0_9ACTN</name>
<dbReference type="PANTHER" id="PTHR32468:SF0">
    <property type="entry name" value="K(+)_H(+) ANTIPORTER 1"/>
    <property type="match status" value="1"/>
</dbReference>
<keyword evidence="5" id="KW-0406">Ion transport</keyword>
<keyword evidence="10" id="KW-1185">Reference proteome</keyword>
<evidence type="ECO:0000313" key="10">
    <source>
        <dbReference type="Proteomes" id="UP000677913"/>
    </source>
</evidence>
<comment type="subcellular location">
    <subcellularLocation>
        <location evidence="1">Membrane</location>
        <topology evidence="1">Multi-pass membrane protein</topology>
    </subcellularLocation>
</comment>